<accession>A0A557SZK0</accession>
<keyword evidence="1" id="KW-0472">Membrane</keyword>
<name>A0A557SZK0_9ARCH</name>
<organism evidence="2 3">
    <name type="scientific">Candidatus Nitrosocosmicus arcticus</name>
    <dbReference type="NCBI Taxonomy" id="2035267"/>
    <lineage>
        <taxon>Archaea</taxon>
        <taxon>Nitrososphaerota</taxon>
        <taxon>Nitrososphaeria</taxon>
        <taxon>Nitrososphaerales</taxon>
        <taxon>Nitrososphaeraceae</taxon>
        <taxon>Candidatus Nitrosocosmicus</taxon>
    </lineage>
</organism>
<dbReference type="AlphaFoldDB" id="A0A557SZK0"/>
<evidence type="ECO:0000313" key="2">
    <source>
        <dbReference type="EMBL" id="TVP42038.1"/>
    </source>
</evidence>
<keyword evidence="1" id="KW-0812">Transmembrane</keyword>
<comment type="caution">
    <text evidence="2">The sequence shown here is derived from an EMBL/GenBank/DDBJ whole genome shotgun (WGS) entry which is preliminary data.</text>
</comment>
<evidence type="ECO:0000256" key="1">
    <source>
        <dbReference type="SAM" id="Phobius"/>
    </source>
</evidence>
<dbReference type="Proteomes" id="UP000315289">
    <property type="component" value="Unassembled WGS sequence"/>
</dbReference>
<keyword evidence="3" id="KW-1185">Reference proteome</keyword>
<sequence>MFLVYLTIIERILKVVCLYEFFVNIFSIIYAILKSCNIQLF</sequence>
<proteinExistence type="predicted"/>
<keyword evidence="1" id="KW-1133">Transmembrane helix</keyword>
<evidence type="ECO:0000313" key="3">
    <source>
        <dbReference type="Proteomes" id="UP000315289"/>
    </source>
</evidence>
<protein>
    <submittedName>
        <fullName evidence="2">Uncharacterized protein</fullName>
    </submittedName>
</protein>
<gene>
    <name evidence="2" type="ORF">NARC_10445</name>
</gene>
<reference evidence="2 3" key="1">
    <citation type="journal article" date="2019" name="Front. Microbiol.">
        <title>Ammonia Oxidation by the Arctic Terrestrial Thaumarchaeote Candidatus Nitrosocosmicus arcticus Is Stimulated by Increasing Temperatures.</title>
        <authorList>
            <person name="Alves R.J.E."/>
            <person name="Kerou M."/>
            <person name="Zappe A."/>
            <person name="Bittner R."/>
            <person name="Abby S.S."/>
            <person name="Schmidt H.A."/>
            <person name="Pfeifer K."/>
            <person name="Schleper C."/>
        </authorList>
    </citation>
    <scope>NUCLEOTIDE SEQUENCE [LARGE SCALE GENOMIC DNA]</scope>
    <source>
        <strain evidence="2 3">Kfb</strain>
    </source>
</reference>
<feature type="transmembrane region" description="Helical" evidence="1">
    <location>
        <begin position="12"/>
        <end position="33"/>
    </location>
</feature>
<dbReference type="EMBL" id="VOAH01000001">
    <property type="protein sequence ID" value="TVP42038.1"/>
    <property type="molecule type" value="Genomic_DNA"/>
</dbReference>